<sequence>MAAEVTANRAVTAAAALARHSRFRLPARPLLRGSGQLDGERVSAEKNGRVNEKRREREDIVETIDRLFGFSGDRRRRCRRSRPDAVIAAGAIAGHLLADTGNSINGS</sequence>
<dbReference type="AlphaFoldDB" id="A0A4U8USQ7"/>
<accession>A0A4U8USQ7</accession>
<gene>
    <name evidence="1" type="ORF">L596_003472</name>
</gene>
<keyword evidence="2" id="KW-1185">Reference proteome</keyword>
<name>A0A4U8USQ7_STECR</name>
<dbReference type="Proteomes" id="UP000298663">
    <property type="component" value="Unassembled WGS sequence"/>
</dbReference>
<reference evidence="1 2" key="2">
    <citation type="journal article" date="2019" name="G3 (Bethesda)">
        <title>Hybrid Assembly of the Genome of the Entomopathogenic Nematode Steinernema carpocapsae Identifies the X-Chromosome.</title>
        <authorList>
            <person name="Serra L."/>
            <person name="Macchietto M."/>
            <person name="Macias-Munoz A."/>
            <person name="McGill C.J."/>
            <person name="Rodriguez I.M."/>
            <person name="Rodriguez B."/>
            <person name="Murad R."/>
            <person name="Mortazavi A."/>
        </authorList>
    </citation>
    <scope>NUCLEOTIDE SEQUENCE [LARGE SCALE GENOMIC DNA]</scope>
    <source>
        <strain evidence="1 2">ALL</strain>
    </source>
</reference>
<comment type="caution">
    <text evidence="1">The sequence shown here is derived from an EMBL/GenBank/DDBJ whole genome shotgun (WGS) entry which is preliminary data.</text>
</comment>
<reference evidence="1 2" key="1">
    <citation type="journal article" date="2015" name="Genome Biol.">
        <title>Comparative genomics of Steinernema reveals deeply conserved gene regulatory networks.</title>
        <authorList>
            <person name="Dillman A.R."/>
            <person name="Macchietto M."/>
            <person name="Porter C.F."/>
            <person name="Rogers A."/>
            <person name="Williams B."/>
            <person name="Antoshechkin I."/>
            <person name="Lee M.M."/>
            <person name="Goodwin Z."/>
            <person name="Lu X."/>
            <person name="Lewis E.E."/>
            <person name="Goodrich-Blair H."/>
            <person name="Stock S.P."/>
            <person name="Adams B.J."/>
            <person name="Sternberg P.W."/>
            <person name="Mortazavi A."/>
        </authorList>
    </citation>
    <scope>NUCLEOTIDE SEQUENCE [LARGE SCALE GENOMIC DNA]</scope>
    <source>
        <strain evidence="1 2">ALL</strain>
    </source>
</reference>
<evidence type="ECO:0000313" key="2">
    <source>
        <dbReference type="Proteomes" id="UP000298663"/>
    </source>
</evidence>
<dbReference type="EMBL" id="AZBU02000001">
    <property type="protein sequence ID" value="TMS36266.1"/>
    <property type="molecule type" value="Genomic_DNA"/>
</dbReference>
<evidence type="ECO:0000313" key="1">
    <source>
        <dbReference type="EMBL" id="TMS36266.1"/>
    </source>
</evidence>
<organism evidence="1 2">
    <name type="scientific">Steinernema carpocapsae</name>
    <name type="common">Entomopathogenic nematode</name>
    <dbReference type="NCBI Taxonomy" id="34508"/>
    <lineage>
        <taxon>Eukaryota</taxon>
        <taxon>Metazoa</taxon>
        <taxon>Ecdysozoa</taxon>
        <taxon>Nematoda</taxon>
        <taxon>Chromadorea</taxon>
        <taxon>Rhabditida</taxon>
        <taxon>Tylenchina</taxon>
        <taxon>Panagrolaimomorpha</taxon>
        <taxon>Strongyloidoidea</taxon>
        <taxon>Steinernematidae</taxon>
        <taxon>Steinernema</taxon>
    </lineage>
</organism>
<proteinExistence type="predicted"/>
<protein>
    <submittedName>
        <fullName evidence="1">Uncharacterized protein</fullName>
    </submittedName>
</protein>